<evidence type="ECO:0000313" key="3">
    <source>
        <dbReference type="Proteomes" id="UP000014387"/>
    </source>
</evidence>
<keyword evidence="3" id="KW-1185">Reference proteome</keyword>
<dbReference type="RefSeq" id="WP_016444873.1">
    <property type="nucleotide sequence ID" value="NZ_KE150267.1"/>
</dbReference>
<feature type="domain" description="Histone acetyltransferase Rv0428c-like SH3" evidence="1">
    <location>
        <begin position="22"/>
        <end position="70"/>
    </location>
</feature>
<gene>
    <name evidence="2" type="ORF">HMPREF9238_01548</name>
</gene>
<name>A0A9W5VVV9_9ACTO</name>
<organism evidence="2 3">
    <name type="scientific">Gleimia europaea ACS-120-V-Col10b</name>
    <dbReference type="NCBI Taxonomy" id="883069"/>
    <lineage>
        <taxon>Bacteria</taxon>
        <taxon>Bacillati</taxon>
        <taxon>Actinomycetota</taxon>
        <taxon>Actinomycetes</taxon>
        <taxon>Actinomycetales</taxon>
        <taxon>Actinomycetaceae</taxon>
        <taxon>Gleimia</taxon>
    </lineage>
</organism>
<dbReference type="AlphaFoldDB" id="A0A9W5VVV9"/>
<evidence type="ECO:0000313" key="2">
    <source>
        <dbReference type="EMBL" id="EPD29567.1"/>
    </source>
</evidence>
<reference evidence="2 3" key="1">
    <citation type="submission" date="2013-05" db="EMBL/GenBank/DDBJ databases">
        <title>The Genome Sequence of Actinomyces europaeus ACS-120-V-COL10B.</title>
        <authorList>
            <consortium name="The Broad Institute Genomics Platform"/>
            <person name="Earl A."/>
            <person name="Ward D."/>
            <person name="Feldgarden M."/>
            <person name="Gevers D."/>
            <person name="Saerens B."/>
            <person name="Vaneechoutte M."/>
            <person name="Walker B."/>
            <person name="Young S."/>
            <person name="Zeng Q."/>
            <person name="Gargeya S."/>
            <person name="Fitzgerald M."/>
            <person name="Haas B."/>
            <person name="Abouelleil A."/>
            <person name="Allen A.W."/>
            <person name="Alvarado L."/>
            <person name="Arachchi H.M."/>
            <person name="Berlin A.M."/>
            <person name="Chapman S.B."/>
            <person name="Gainer-Dewar J."/>
            <person name="Goldberg J."/>
            <person name="Griggs A."/>
            <person name="Gujja S."/>
            <person name="Hansen M."/>
            <person name="Howarth C."/>
            <person name="Imamovic A."/>
            <person name="Ireland A."/>
            <person name="Larimer J."/>
            <person name="McCowan C."/>
            <person name="Murphy C."/>
            <person name="Pearson M."/>
            <person name="Poon T.W."/>
            <person name="Priest M."/>
            <person name="Roberts A."/>
            <person name="Saif S."/>
            <person name="Shea T."/>
            <person name="Sisk P."/>
            <person name="Sykes S."/>
            <person name="Wortman J."/>
            <person name="Nusbaum C."/>
            <person name="Birren B."/>
        </authorList>
    </citation>
    <scope>NUCLEOTIDE SEQUENCE [LARGE SCALE GENOMIC DNA]</scope>
    <source>
        <strain evidence="2 3">ACS-120-V-Col10b</strain>
    </source>
</reference>
<proteinExistence type="predicted"/>
<accession>A0A9W5VVV9</accession>
<dbReference type="Proteomes" id="UP000014387">
    <property type="component" value="Unassembled WGS sequence"/>
</dbReference>
<evidence type="ECO:0000259" key="1">
    <source>
        <dbReference type="Pfam" id="PF24551"/>
    </source>
</evidence>
<comment type="caution">
    <text evidence="2">The sequence shown here is derived from an EMBL/GenBank/DDBJ whole genome shotgun (WGS) entry which is preliminary data.</text>
</comment>
<sequence length="81" mass="8856">MSSFSTPKPGASPPNLPWMQWRVGQRVVVRYRKPDGLYDALGHLTEVAPTHVTVNTRKGLVTVPASVMVTGKRVPESPFGN</sequence>
<protein>
    <recommendedName>
        <fullName evidence="1">Histone acetyltransferase Rv0428c-like SH3 domain-containing protein</fullName>
    </recommendedName>
</protein>
<dbReference type="Pfam" id="PF24551">
    <property type="entry name" value="SH3_Rv0428c"/>
    <property type="match status" value="1"/>
</dbReference>
<dbReference type="InterPro" id="IPR056934">
    <property type="entry name" value="SH3_Rv0428c"/>
</dbReference>
<dbReference type="EMBL" id="AGWN01000002">
    <property type="protein sequence ID" value="EPD29567.1"/>
    <property type="molecule type" value="Genomic_DNA"/>
</dbReference>